<evidence type="ECO:0000256" key="12">
    <source>
        <dbReference type="ARBA" id="ARBA00075013"/>
    </source>
</evidence>
<dbReference type="InterPro" id="IPR041147">
    <property type="entry name" value="GH38_C"/>
</dbReference>
<dbReference type="EC" id="3.2.1.24" evidence="5"/>
<keyword evidence="8" id="KW-0378">Hydrolase</keyword>
<dbReference type="FunFam" id="1.20.1270.50:FF:000004">
    <property type="entry name" value="alpha-mannosidase 2C1 isoform X1"/>
    <property type="match status" value="1"/>
</dbReference>
<feature type="region of interest" description="Disordered" evidence="14">
    <location>
        <begin position="1"/>
        <end position="49"/>
    </location>
</feature>
<comment type="similarity">
    <text evidence="4">Belongs to the glycosyl hydrolase 38 family.</text>
</comment>
<dbReference type="Gene3D" id="2.70.98.30">
    <property type="entry name" value="Golgi alpha-mannosidase II, domain 4"/>
    <property type="match status" value="1"/>
</dbReference>
<dbReference type="SUPFAM" id="SSF74650">
    <property type="entry name" value="Galactose mutarotase-like"/>
    <property type="match status" value="1"/>
</dbReference>
<evidence type="ECO:0000256" key="5">
    <source>
        <dbReference type="ARBA" id="ARBA00012752"/>
    </source>
</evidence>
<dbReference type="Pfam" id="PF01074">
    <property type="entry name" value="Glyco_hydro_38N"/>
    <property type="match status" value="1"/>
</dbReference>
<dbReference type="GO" id="GO:0005737">
    <property type="term" value="C:cytoplasm"/>
    <property type="evidence" value="ECO:0007669"/>
    <property type="project" value="UniProtKB-SubCell"/>
</dbReference>
<dbReference type="PANTHER" id="PTHR46017">
    <property type="entry name" value="ALPHA-MANNOSIDASE 2C1"/>
    <property type="match status" value="1"/>
</dbReference>
<dbReference type="FunFam" id="2.70.98.30:FF:000001">
    <property type="entry name" value="alpha-mannosidase 2C1 isoform X2"/>
    <property type="match status" value="1"/>
</dbReference>
<dbReference type="InterPro" id="IPR028995">
    <property type="entry name" value="Glyco_hydro_57/38_cen_sf"/>
</dbReference>
<dbReference type="InterPro" id="IPR037094">
    <property type="entry name" value="Glyco_hydro_38_cen_sf"/>
</dbReference>
<evidence type="ECO:0000256" key="4">
    <source>
        <dbReference type="ARBA" id="ARBA00009792"/>
    </source>
</evidence>
<feature type="domain" description="Glycoside hydrolase family 38 central" evidence="15">
    <location>
        <begin position="589"/>
        <end position="668"/>
    </location>
</feature>
<comment type="caution">
    <text evidence="16">The sequence shown here is derived from an EMBL/GenBank/DDBJ whole genome shotgun (WGS) entry which is preliminary data.</text>
</comment>
<dbReference type="InterPro" id="IPR011330">
    <property type="entry name" value="Glyco_hydro/deAcase_b/a-brl"/>
</dbReference>
<evidence type="ECO:0000256" key="2">
    <source>
        <dbReference type="ARBA" id="ARBA00001941"/>
    </source>
</evidence>
<feature type="non-terminal residue" evidence="16">
    <location>
        <position position="1"/>
    </location>
</feature>
<evidence type="ECO:0000256" key="1">
    <source>
        <dbReference type="ARBA" id="ARBA00000365"/>
    </source>
</evidence>
<dbReference type="InterPro" id="IPR054723">
    <property type="entry name" value="Ams1-like_N"/>
</dbReference>
<keyword evidence="9" id="KW-0170">Cobalt</keyword>
<evidence type="ECO:0000256" key="6">
    <source>
        <dbReference type="ARBA" id="ARBA00022490"/>
    </source>
</evidence>
<dbReference type="InterPro" id="IPR011682">
    <property type="entry name" value="Glyco_hydro_38_C"/>
</dbReference>
<dbReference type="Proteomes" id="UP000295264">
    <property type="component" value="Unassembled WGS sequence"/>
</dbReference>
<keyword evidence="10" id="KW-0326">Glycosidase</keyword>
<evidence type="ECO:0000256" key="14">
    <source>
        <dbReference type="SAM" id="MobiDB-lite"/>
    </source>
</evidence>
<feature type="compositionally biased region" description="Low complexity" evidence="14">
    <location>
        <begin position="31"/>
        <end position="40"/>
    </location>
</feature>
<feature type="compositionally biased region" description="Polar residues" evidence="14">
    <location>
        <begin position="1"/>
        <end position="10"/>
    </location>
</feature>
<evidence type="ECO:0000256" key="10">
    <source>
        <dbReference type="ARBA" id="ARBA00023295"/>
    </source>
</evidence>
<comment type="catalytic activity">
    <reaction evidence="1">
        <text>Hydrolysis of terminal, non-reducing alpha-D-mannose residues in alpha-D-mannosides.</text>
        <dbReference type="EC" id="3.2.1.24"/>
    </reaction>
</comment>
<dbReference type="FunFam" id="2.60.40.2220:FF:000001">
    <property type="entry name" value="Alpha-mannosidase 2C1"/>
    <property type="match status" value="1"/>
</dbReference>
<dbReference type="GO" id="GO:0009313">
    <property type="term" value="P:oligosaccharide catabolic process"/>
    <property type="evidence" value="ECO:0007669"/>
    <property type="project" value="TreeGrafter"/>
</dbReference>
<proteinExistence type="inferred from homology"/>
<reference evidence="16 17" key="1">
    <citation type="journal article" date="2018" name="Genomics">
        <title>Molecular footprints of inshore aquatic adaptation in Indo-Pacific humpback dolphin (Sousa chinensis).</title>
        <authorList>
            <person name="Ming Y."/>
            <person name="Jian J."/>
            <person name="Yu F."/>
            <person name="Yu X."/>
            <person name="Wang J."/>
            <person name="Liu W."/>
        </authorList>
    </citation>
    <scope>NUCLEOTIDE SEQUENCE [LARGE SCALE GENOMIC DNA]</scope>
    <source>
        <strain evidence="16">MY-2018</strain>
        <tissue evidence="16">Skin</tissue>
    </source>
</reference>
<dbReference type="GO" id="GO:0030246">
    <property type="term" value="F:carbohydrate binding"/>
    <property type="evidence" value="ECO:0007669"/>
    <property type="project" value="InterPro"/>
</dbReference>
<evidence type="ECO:0000259" key="15">
    <source>
        <dbReference type="SMART" id="SM00872"/>
    </source>
</evidence>
<sequence length="1117" mass="123944">QSSETSQSRWCSKKSCPGLEGALRTPEPLVPGRGPRRQGLGPSGERRERAAMAAAPALKHWRTTLERVEKFVSPLYFTDCNLRGRLFGDSCPVAELSSFLTPERLPYQEAVQQDFRPAQVGDSFGPTWWFCCRWWTCWFRVELTIPEAWVGQEVHLRWESDGEGLVWRDGEPVQGLTKEGEKTSYVLTEKLGEEDPRSLTLYVEVACNGLLGAGKGTMIAAPDPEKMFQVSRAELAVFHRDVHKLLVDLELLLGMAKGLGEDNQRSYQALYTANQMVNICDPAQPETFPVAQALASKFFGQRGAWLWPFKETVRKCARSWVTVVQLMERNPEFIFACSQAQQLAWVKSHYPGLHARLQEFACRGQFVPVGGTWVEMDGNLPSGEAMVRQFLQGQSFFLQEFGKMCSEFWLPDTFGYSAQLPQIMRSCGIRHFLTQKLSWNLVNNFPHHTFFWEGLDGSRVLAHFPPGDSYGMQGSVEEVRGHLVAKVGDGRQAGEGWVSCSKLTLSPPVQVLKTVAKNRDKGRTNHSAFLFGFGDGGGGPTQTMVDRLKRLCNTDGLPRVQFSSPERLFSALEGHSEQLCTWVGELFLELHNGTYTTHAQIKKGNRECERILHDVELLSSLALARSAQFLYPAAQLQDLWRLLLLNQFHDVVTGSCIQLVAEEAMCHYEDIRSRGNTLLSAAAAALCAGEPGPEGLLIVNTLPWKRTEVLALPRPGGAHCLALVTVPSMGYAPAPTPTSLQPLLPQQPVFVVQETDGSVTLDNGIIRVRLDPTGRLTSLVLVASGREAIAEGAVGNQFVLFDDVPLYWDAWDVMDYHLETRKPVLGQAGTLAVGTQGGVRGSAWFLLQISPNSQLSQEVVLDVGCPYVRFHTEVHWHEAHKFLKVEFPARVRSPQATFEVQFGHLQRPTHYNTSWDWARFEVWAHRWIDLSEHGFGLALLNDCKYGASVRGSVLSLSLLRAPKSPDATVDMGRHEFTYALMPHEGSFQDAGVIPAAYSLNFPLLALPAPGPAPAAAWSAFSVSSPAVVLETVKQARAGGAETSLQGRKLVLRLYEAHGSHVDCWLHMSLPVQEAVLCDLLERRDPAGPLPLRDSRLKLTFSPFQVQSLLLVLQPAPS</sequence>
<comment type="cofactor">
    <cofactor evidence="2">
        <name>Co(2+)</name>
        <dbReference type="ChEBI" id="CHEBI:48828"/>
    </cofactor>
</comment>
<evidence type="ECO:0000256" key="9">
    <source>
        <dbReference type="ARBA" id="ARBA00023285"/>
    </source>
</evidence>
<dbReference type="AlphaFoldDB" id="A0A484GGX0"/>
<protein>
    <recommendedName>
        <fullName evidence="11">Alpha-mannosidase 2C1</fullName>
        <ecNumber evidence="5">3.2.1.24</ecNumber>
    </recommendedName>
    <alternativeName>
        <fullName evidence="13">Alpha-D-mannoside mannohydrolase</fullName>
    </alternativeName>
    <alternativeName>
        <fullName evidence="12">Mannosidase alpha class 2C member 1</fullName>
    </alternativeName>
</protein>
<dbReference type="SUPFAM" id="SSF88688">
    <property type="entry name" value="Families 57/38 glycoside transferase middle domain"/>
    <property type="match status" value="1"/>
</dbReference>
<evidence type="ECO:0000313" key="16">
    <source>
        <dbReference type="EMBL" id="TEA34980.1"/>
    </source>
</evidence>
<dbReference type="Pfam" id="PF09261">
    <property type="entry name" value="Alpha-mann_mid"/>
    <property type="match status" value="1"/>
</dbReference>
<dbReference type="GO" id="GO:0006013">
    <property type="term" value="P:mannose metabolic process"/>
    <property type="evidence" value="ECO:0007669"/>
    <property type="project" value="InterPro"/>
</dbReference>
<evidence type="ECO:0000313" key="17">
    <source>
        <dbReference type="Proteomes" id="UP000295264"/>
    </source>
</evidence>
<dbReference type="Gene3D" id="3.20.110.10">
    <property type="entry name" value="Glycoside hydrolase 38, N terminal domain"/>
    <property type="match status" value="1"/>
</dbReference>
<evidence type="ECO:0000256" key="3">
    <source>
        <dbReference type="ARBA" id="ARBA00004496"/>
    </source>
</evidence>
<dbReference type="PANTHER" id="PTHR46017:SF1">
    <property type="entry name" value="ALPHA-MANNOSIDASE 2C1"/>
    <property type="match status" value="1"/>
</dbReference>
<dbReference type="FunFam" id="3.20.110.10:FF:000002">
    <property type="entry name" value="alpha-mannosidase 2C1 isoform X1"/>
    <property type="match status" value="1"/>
</dbReference>
<dbReference type="Pfam" id="PF07748">
    <property type="entry name" value="Glyco_hydro_38C"/>
    <property type="match status" value="1"/>
</dbReference>
<keyword evidence="17" id="KW-1185">Reference proteome</keyword>
<accession>A0A484GGX0</accession>
<dbReference type="InterPro" id="IPR011013">
    <property type="entry name" value="Gal_mutarotase_sf_dom"/>
</dbReference>
<keyword evidence="6" id="KW-0963">Cytoplasm</keyword>
<dbReference type="Pfam" id="PF17677">
    <property type="entry name" value="Glyco_hydro38C2"/>
    <property type="match status" value="1"/>
</dbReference>
<dbReference type="Gene3D" id="1.20.1270.50">
    <property type="entry name" value="Glycoside hydrolase family 38, central domain"/>
    <property type="match status" value="1"/>
</dbReference>
<keyword evidence="7" id="KW-0479">Metal-binding</keyword>
<evidence type="ECO:0000256" key="11">
    <source>
        <dbReference type="ARBA" id="ARBA00070768"/>
    </source>
</evidence>
<evidence type="ECO:0000256" key="7">
    <source>
        <dbReference type="ARBA" id="ARBA00022723"/>
    </source>
</evidence>
<gene>
    <name evidence="16" type="ORF">DBR06_SOUSAS9710051</name>
</gene>
<evidence type="ECO:0000256" key="8">
    <source>
        <dbReference type="ARBA" id="ARBA00022801"/>
    </source>
</evidence>
<name>A0A484GGX0_SOUCH</name>
<organism evidence="16 17">
    <name type="scientific">Sousa chinensis</name>
    <name type="common">Indo-pacific humpbacked dolphin</name>
    <name type="synonym">Steno chinensis</name>
    <dbReference type="NCBI Taxonomy" id="103600"/>
    <lineage>
        <taxon>Eukaryota</taxon>
        <taxon>Metazoa</taxon>
        <taxon>Chordata</taxon>
        <taxon>Craniata</taxon>
        <taxon>Vertebrata</taxon>
        <taxon>Euteleostomi</taxon>
        <taxon>Mammalia</taxon>
        <taxon>Eutheria</taxon>
        <taxon>Laurasiatheria</taxon>
        <taxon>Artiodactyla</taxon>
        <taxon>Whippomorpha</taxon>
        <taxon>Cetacea</taxon>
        <taxon>Odontoceti</taxon>
        <taxon>Delphinidae</taxon>
        <taxon>Sousa</taxon>
    </lineage>
</organism>
<dbReference type="InterPro" id="IPR015341">
    <property type="entry name" value="Glyco_hydro_38_cen"/>
</dbReference>
<dbReference type="Pfam" id="PF22907">
    <property type="entry name" value="Ams1-like_1st"/>
    <property type="match status" value="1"/>
</dbReference>
<evidence type="ECO:0000256" key="13">
    <source>
        <dbReference type="ARBA" id="ARBA00075077"/>
    </source>
</evidence>
<comment type="subcellular location">
    <subcellularLocation>
        <location evidence="3">Cytoplasm</location>
    </subcellularLocation>
</comment>
<dbReference type="GO" id="GO:0004559">
    <property type="term" value="F:alpha-mannosidase activity"/>
    <property type="evidence" value="ECO:0007669"/>
    <property type="project" value="UniProtKB-EC"/>
</dbReference>
<dbReference type="GO" id="GO:0046872">
    <property type="term" value="F:metal ion binding"/>
    <property type="evidence" value="ECO:0007669"/>
    <property type="project" value="UniProtKB-KW"/>
</dbReference>
<dbReference type="InterPro" id="IPR000602">
    <property type="entry name" value="Glyco_hydro_38_N"/>
</dbReference>
<dbReference type="SUPFAM" id="SSF88713">
    <property type="entry name" value="Glycoside hydrolase/deacetylase"/>
    <property type="match status" value="1"/>
</dbReference>
<dbReference type="InterPro" id="IPR027291">
    <property type="entry name" value="Glyco_hydro_38_N_sf"/>
</dbReference>
<dbReference type="SMART" id="SM00872">
    <property type="entry name" value="Alpha-mann_mid"/>
    <property type="match status" value="1"/>
</dbReference>
<dbReference type="EMBL" id="QWLN02008121">
    <property type="protein sequence ID" value="TEA34980.1"/>
    <property type="molecule type" value="Genomic_DNA"/>
</dbReference>